<dbReference type="GO" id="GO:0004180">
    <property type="term" value="F:carboxypeptidase activity"/>
    <property type="evidence" value="ECO:0007669"/>
    <property type="project" value="UniProtKB-ARBA"/>
</dbReference>
<sequence length="464" mass="52156">MLGRRASVSLGVAALLLAALAGWRIYWPLKLPEQGESSPLRLKLLLNARIADRLFPRWSDRAAVLGFYRSRRYERVWIDDGRPNARGVSAIQLLAQAGSEGLDPVDYRIAPMSLASDGAMARSELELTAAVLRYARDVQFGRISGDDFGRMTQFERTRFEVRPLLDELAGMTDVGGALNLLAPSAAEYRALRTKLAELRAGPAAENNLASRSGKIRTIIDNMERWRWYPRDLGATNVIVNIPQYRLTFTQEGVVKFIGRAIVGERALPTPLLSVPMTSLTLNPIWNVPDEMVKREIMPRLEKDPDVLDRLGLKAEWRANGTLRLYQAPGDENAEGHVRFNFPNKFLVYQHDTPDQRLFDQDERAYSHGCVRVENAIYYAGFLLASAYPGEQYPPERLFSLFGPNEIEFRFPKPIPVHLTYQTAYVDAKGALVLLPDIYGLDAKVEAALDARNVTSRLKQVVGRT</sequence>
<evidence type="ECO:0000256" key="1">
    <source>
        <dbReference type="ARBA" id="ARBA00004752"/>
    </source>
</evidence>
<evidence type="ECO:0000256" key="2">
    <source>
        <dbReference type="ARBA" id="ARBA00005992"/>
    </source>
</evidence>
<dbReference type="GO" id="GO:0008360">
    <property type="term" value="P:regulation of cell shape"/>
    <property type="evidence" value="ECO:0007669"/>
    <property type="project" value="UniProtKB-UniRule"/>
</dbReference>
<dbReference type="Pfam" id="PF20142">
    <property type="entry name" value="Scaffold"/>
    <property type="match status" value="1"/>
</dbReference>
<dbReference type="PROSITE" id="PS52029">
    <property type="entry name" value="LD_TPASE"/>
    <property type="match status" value="1"/>
</dbReference>
<reference evidence="9 10" key="1">
    <citation type="submission" date="2020-09" db="EMBL/GenBank/DDBJ databases">
        <title>Complete genomes of bradyrhizobia occurring on native shrubby legumes in Australia.</title>
        <authorList>
            <person name="Lafay B."/>
        </authorList>
    </citation>
    <scope>NUCLEOTIDE SEQUENCE [LARGE SCALE GENOMIC DNA]</scope>
    <source>
        <strain evidence="9 10">BDV5040</strain>
    </source>
</reference>
<accession>A0A7S9D4I9</accession>
<dbReference type="InterPro" id="IPR052905">
    <property type="entry name" value="LD-transpeptidase_YkuD-like"/>
</dbReference>
<dbReference type="GO" id="GO:0071555">
    <property type="term" value="P:cell wall organization"/>
    <property type="evidence" value="ECO:0007669"/>
    <property type="project" value="UniProtKB-UniRule"/>
</dbReference>
<dbReference type="GO" id="GO:0016740">
    <property type="term" value="F:transferase activity"/>
    <property type="evidence" value="ECO:0007669"/>
    <property type="project" value="UniProtKB-KW"/>
</dbReference>
<keyword evidence="3" id="KW-0808">Transferase</keyword>
<dbReference type="KEGG" id="bcou:IC761_32195"/>
<evidence type="ECO:0000256" key="4">
    <source>
        <dbReference type="ARBA" id="ARBA00022960"/>
    </source>
</evidence>
<protein>
    <submittedName>
        <fullName evidence="9">L,D-transpeptidase family protein</fullName>
    </submittedName>
</protein>
<dbReference type="CDD" id="cd16913">
    <property type="entry name" value="YkuD_like"/>
    <property type="match status" value="1"/>
</dbReference>
<dbReference type="PANTHER" id="PTHR41533">
    <property type="entry name" value="L,D-TRANSPEPTIDASE HI_1667-RELATED"/>
    <property type="match status" value="1"/>
</dbReference>
<evidence type="ECO:0000256" key="5">
    <source>
        <dbReference type="ARBA" id="ARBA00022984"/>
    </source>
</evidence>
<proteinExistence type="inferred from homology"/>
<evidence type="ECO:0000256" key="6">
    <source>
        <dbReference type="ARBA" id="ARBA00023316"/>
    </source>
</evidence>
<dbReference type="SUPFAM" id="SSF141523">
    <property type="entry name" value="L,D-transpeptidase catalytic domain-like"/>
    <property type="match status" value="1"/>
</dbReference>
<dbReference type="Pfam" id="PF03734">
    <property type="entry name" value="YkuD"/>
    <property type="match status" value="1"/>
</dbReference>
<organism evidence="9 10">
    <name type="scientific">Bradyrhizobium commune</name>
    <dbReference type="NCBI Taxonomy" id="83627"/>
    <lineage>
        <taxon>Bacteria</taxon>
        <taxon>Pseudomonadati</taxon>
        <taxon>Pseudomonadota</taxon>
        <taxon>Alphaproteobacteria</taxon>
        <taxon>Hyphomicrobiales</taxon>
        <taxon>Nitrobacteraceae</taxon>
        <taxon>Bradyrhizobium</taxon>
    </lineage>
</organism>
<evidence type="ECO:0000313" key="10">
    <source>
        <dbReference type="Proteomes" id="UP000594621"/>
    </source>
</evidence>
<dbReference type="Gene3D" id="2.40.440.10">
    <property type="entry name" value="L,D-transpeptidase catalytic domain-like"/>
    <property type="match status" value="1"/>
</dbReference>
<keyword evidence="10" id="KW-1185">Reference proteome</keyword>
<name>A0A7S9D4I9_9BRAD</name>
<comment type="similarity">
    <text evidence="2">Belongs to the YkuD family.</text>
</comment>
<dbReference type="Proteomes" id="UP000594621">
    <property type="component" value="Chromosome"/>
</dbReference>
<dbReference type="UniPathway" id="UPA00219"/>
<dbReference type="RefSeq" id="WP_195800650.1">
    <property type="nucleotide sequence ID" value="NZ_CP061379.1"/>
</dbReference>
<keyword evidence="6 7" id="KW-0961">Cell wall biogenesis/degradation</keyword>
<dbReference type="InterPro" id="IPR038063">
    <property type="entry name" value="Transpep_catalytic_dom"/>
</dbReference>
<evidence type="ECO:0000256" key="7">
    <source>
        <dbReference type="PROSITE-ProRule" id="PRU01373"/>
    </source>
</evidence>
<evidence type="ECO:0000256" key="3">
    <source>
        <dbReference type="ARBA" id="ARBA00022679"/>
    </source>
</evidence>
<dbReference type="InterPro" id="IPR045380">
    <property type="entry name" value="LD_TPept_scaffold_dom"/>
</dbReference>
<dbReference type="GO" id="GO:0009252">
    <property type="term" value="P:peptidoglycan biosynthetic process"/>
    <property type="evidence" value="ECO:0007669"/>
    <property type="project" value="UniProtKB-UniPathway"/>
</dbReference>
<keyword evidence="5 7" id="KW-0573">Peptidoglycan synthesis</keyword>
<dbReference type="InterPro" id="IPR005490">
    <property type="entry name" value="LD_TPept_cat_dom"/>
</dbReference>
<dbReference type="EMBL" id="CP061379">
    <property type="protein sequence ID" value="QPF91074.1"/>
    <property type="molecule type" value="Genomic_DNA"/>
</dbReference>
<feature type="domain" description="L,D-TPase catalytic" evidence="8">
    <location>
        <begin position="235"/>
        <end position="392"/>
    </location>
</feature>
<dbReference type="AlphaFoldDB" id="A0A7S9D4I9"/>
<keyword evidence="4 7" id="KW-0133">Cell shape</keyword>
<gene>
    <name evidence="9" type="ORF">IC761_32195</name>
</gene>
<evidence type="ECO:0000313" key="9">
    <source>
        <dbReference type="EMBL" id="QPF91074.1"/>
    </source>
</evidence>
<comment type="pathway">
    <text evidence="1 7">Cell wall biogenesis; peptidoglycan biosynthesis.</text>
</comment>
<feature type="active site" description="Proton donor/acceptor" evidence="7">
    <location>
        <position position="350"/>
    </location>
</feature>
<feature type="active site" description="Nucleophile" evidence="7">
    <location>
        <position position="369"/>
    </location>
</feature>
<evidence type="ECO:0000259" key="8">
    <source>
        <dbReference type="PROSITE" id="PS52029"/>
    </source>
</evidence>
<dbReference type="PANTHER" id="PTHR41533:SF2">
    <property type="entry name" value="BLR7131 PROTEIN"/>
    <property type="match status" value="1"/>
</dbReference>